<feature type="domain" description="Ribosomal protein eL8/eL30/eS12/Gadd45" evidence="2">
    <location>
        <begin position="110"/>
        <end position="168"/>
    </location>
</feature>
<accession>A0A7J6WB25</accession>
<evidence type="ECO:0000313" key="4">
    <source>
        <dbReference type="Proteomes" id="UP000554482"/>
    </source>
</evidence>
<name>A0A7J6WB25_THATH</name>
<dbReference type="Proteomes" id="UP000554482">
    <property type="component" value="Unassembled WGS sequence"/>
</dbReference>
<dbReference type="SUPFAM" id="SSF55315">
    <property type="entry name" value="L30e-like"/>
    <property type="match status" value="1"/>
</dbReference>
<evidence type="ECO:0000313" key="3">
    <source>
        <dbReference type="EMBL" id="KAF5193392.1"/>
    </source>
</evidence>
<dbReference type="InterPro" id="IPR004038">
    <property type="entry name" value="Ribosomal_eL8/eL30/eS12/Gad45"/>
</dbReference>
<dbReference type="Gene3D" id="3.30.1330.30">
    <property type="match status" value="1"/>
</dbReference>
<proteinExistence type="predicted"/>
<dbReference type="PANTHER" id="PTHR47903:SF2">
    <property type="entry name" value="OS07G0636400 PROTEIN"/>
    <property type="match status" value="1"/>
</dbReference>
<evidence type="ECO:0000259" key="2">
    <source>
        <dbReference type="Pfam" id="PF01248"/>
    </source>
</evidence>
<dbReference type="EMBL" id="JABWDY010020107">
    <property type="protein sequence ID" value="KAF5193392.1"/>
    <property type="molecule type" value="Genomic_DNA"/>
</dbReference>
<reference evidence="3 4" key="1">
    <citation type="submission" date="2020-06" db="EMBL/GenBank/DDBJ databases">
        <title>Transcriptomic and genomic resources for Thalictrum thalictroides and T. hernandezii: Facilitating candidate gene discovery in an emerging model plant lineage.</title>
        <authorList>
            <person name="Arias T."/>
            <person name="Riano-Pachon D.M."/>
            <person name="Di Stilio V.S."/>
        </authorList>
    </citation>
    <scope>NUCLEOTIDE SEQUENCE [LARGE SCALE GENOMIC DNA]</scope>
    <source>
        <strain evidence="4">cv. WT478/WT964</strain>
        <tissue evidence="3">Leaves</tissue>
    </source>
</reference>
<sequence>MGRSKKKKKAKILLDTPTSQRQHQQLNQPSNCFEGERLLGLLQSIRREMETAKLMQGTLPEKVWIKQQFSIGVNDVTRVLERMEPISESGKATQDSTLGCGGCNDSSLQLQAVLLSSNCNPRWLAKHVPSLASSRGVPVIFVKDKKGGSLALGELVKLKTAIAIGIKAKGSGINKLAAEILEKIEA</sequence>
<feature type="compositionally biased region" description="Basic residues" evidence="1">
    <location>
        <begin position="1"/>
        <end position="11"/>
    </location>
</feature>
<dbReference type="InterPro" id="IPR029064">
    <property type="entry name" value="Ribosomal_eL30-like_sf"/>
</dbReference>
<comment type="caution">
    <text evidence="3">The sequence shown here is derived from an EMBL/GenBank/DDBJ whole genome shotgun (WGS) entry which is preliminary data.</text>
</comment>
<keyword evidence="3" id="KW-0689">Ribosomal protein</keyword>
<keyword evidence="4" id="KW-1185">Reference proteome</keyword>
<dbReference type="AlphaFoldDB" id="A0A7J6WB25"/>
<dbReference type="GO" id="GO:0005840">
    <property type="term" value="C:ribosome"/>
    <property type="evidence" value="ECO:0007669"/>
    <property type="project" value="UniProtKB-KW"/>
</dbReference>
<keyword evidence="3" id="KW-0687">Ribonucleoprotein</keyword>
<gene>
    <name evidence="3" type="ORF">FRX31_017021</name>
</gene>
<feature type="compositionally biased region" description="Polar residues" evidence="1">
    <location>
        <begin position="16"/>
        <end position="27"/>
    </location>
</feature>
<protein>
    <submittedName>
        <fullName evidence="3">Ribosomal protein L7Ae/L30e/S12e/Gadd45 family protein</fullName>
    </submittedName>
</protein>
<dbReference type="PANTHER" id="PTHR47903">
    <property type="entry name" value="OS07G0636400 PROTEIN"/>
    <property type="match status" value="1"/>
</dbReference>
<feature type="region of interest" description="Disordered" evidence="1">
    <location>
        <begin position="1"/>
        <end position="27"/>
    </location>
</feature>
<evidence type="ECO:0000256" key="1">
    <source>
        <dbReference type="SAM" id="MobiDB-lite"/>
    </source>
</evidence>
<organism evidence="3 4">
    <name type="scientific">Thalictrum thalictroides</name>
    <name type="common">Rue-anemone</name>
    <name type="synonym">Anemone thalictroides</name>
    <dbReference type="NCBI Taxonomy" id="46969"/>
    <lineage>
        <taxon>Eukaryota</taxon>
        <taxon>Viridiplantae</taxon>
        <taxon>Streptophyta</taxon>
        <taxon>Embryophyta</taxon>
        <taxon>Tracheophyta</taxon>
        <taxon>Spermatophyta</taxon>
        <taxon>Magnoliopsida</taxon>
        <taxon>Ranunculales</taxon>
        <taxon>Ranunculaceae</taxon>
        <taxon>Thalictroideae</taxon>
        <taxon>Thalictrum</taxon>
    </lineage>
</organism>
<dbReference type="OrthoDB" id="20109at2759"/>
<dbReference type="Pfam" id="PF01248">
    <property type="entry name" value="Ribosomal_L7Ae"/>
    <property type="match status" value="1"/>
</dbReference>